<keyword evidence="3 4" id="KW-0413">Isomerase</keyword>
<evidence type="ECO:0000256" key="2">
    <source>
        <dbReference type="ARBA" id="ARBA00022737"/>
    </source>
</evidence>
<feature type="domain" description="Squalene cyclase C-terminal" evidence="5">
    <location>
        <begin position="434"/>
        <end position="772"/>
    </location>
</feature>
<sequence length="781" mass="89411">MWRLKIAEGGNDPNIYSTNSFLGRQTWEFDPDAGTLEERAEVEEARRNFWKNRNVVKPSSDLLWKFQFLREKKFKQTIPQVKIEDGEEISYEKATSSLRRSVHLFTALQASDGHWCAENSGPMFYFPPLVFSLYITGHLNAIFSAEHKKEILRYVYCHQNEDGGWGLHIEGHSTMFCTVLNYICMRMLGEGRDGGKDKACERARKWILDHGSAIAISSWGKTWLAIIGVYEWAGCNPMPPEFWFLPSTFPIHPVACVKPAFSSAIPIMHFINAGNLLCYCRLTYLPMAYLYGKKFVGPITPLILQIREEIYNEPYEKFNWRRVRHLCAKEDNYYPHTSIQILFWDAIYTFGEPLLTRWPFNKLREKALKKTMDHIHYEDESSRYITIGCIEKPLDMLACWVEDPHGAYFRRHLARIKDYVWIGEDGIKMQSFGSQVWDTSLALQALIASNLSDETGPALKEGHSFIKNSQVTENPPGDFRRMFRHISKGSWTFSDKDHGWQVSDCTAESMNCCLLFSMMPPEIVGEKMEPQKLFDSVNILLSLQSKNGGVSAWEPAGAGLWLEWLNPVEFLEDLVVEHEYVECTSSTIQALVVFKKLYPGHRTKEIQDSILNGVKFIEKIQKPDGSWYGNWGICFIYGTFFALGGLASAGKTYSNCLAVRKGVDFLLRSQREDGGWGESYLSSPKKEYVPLEGNHSNLVQTALAMMGLIHGGQADRDPAPLHRATKLLINSQTELGDYPQQEIGGVFMRNCMLHYSAYRSIFPIWALAEYRRHVVSPPKNI</sequence>
<dbReference type="Pfam" id="PF13249">
    <property type="entry name" value="SQHop_cyclase_N"/>
    <property type="match status" value="1"/>
</dbReference>
<evidence type="ECO:0000259" key="5">
    <source>
        <dbReference type="Pfam" id="PF13243"/>
    </source>
</evidence>
<protein>
    <recommendedName>
        <fullName evidence="4">Terpene cyclase/mutase family member</fullName>
        <ecNumber evidence="4">5.4.99.-</ecNumber>
    </recommendedName>
</protein>
<dbReference type="GO" id="GO:0042299">
    <property type="term" value="F:lupeol synthase activity"/>
    <property type="evidence" value="ECO:0007669"/>
    <property type="project" value="UniProtKB-ARBA"/>
</dbReference>
<evidence type="ECO:0000313" key="7">
    <source>
        <dbReference type="EMBL" id="KAB5573141.1"/>
    </source>
</evidence>
<evidence type="ECO:0000256" key="4">
    <source>
        <dbReference type="RuleBase" id="RU362003"/>
    </source>
</evidence>
<dbReference type="Proteomes" id="UP000326939">
    <property type="component" value="Chromosome 1"/>
</dbReference>
<keyword evidence="2" id="KW-0677">Repeat</keyword>
<dbReference type="PANTHER" id="PTHR11764:SF48">
    <property type="entry name" value="TERPENE CYCLASE_MUTASE FAMILY MEMBER"/>
    <property type="match status" value="1"/>
</dbReference>
<feature type="domain" description="Squalene cyclase N-terminal" evidence="6">
    <location>
        <begin position="99"/>
        <end position="268"/>
    </location>
</feature>
<evidence type="ECO:0000259" key="6">
    <source>
        <dbReference type="Pfam" id="PF13249"/>
    </source>
</evidence>
<dbReference type="InterPro" id="IPR032697">
    <property type="entry name" value="SQ_cyclase_N"/>
</dbReference>
<dbReference type="FunFam" id="1.50.10.20:FF:000011">
    <property type="entry name" value="Terpene cyclase/mutase family member"/>
    <property type="match status" value="1"/>
</dbReference>
<dbReference type="Gene3D" id="1.50.10.20">
    <property type="match status" value="2"/>
</dbReference>
<name>A0A5N5P2W9_9ROSI</name>
<dbReference type="InterPro" id="IPR032696">
    <property type="entry name" value="SQ_cyclase_C"/>
</dbReference>
<dbReference type="InterPro" id="IPR018333">
    <property type="entry name" value="Squalene_cyclase"/>
</dbReference>
<dbReference type="PROSITE" id="PS01074">
    <property type="entry name" value="TERPENE_SYNTHASES"/>
    <property type="match status" value="1"/>
</dbReference>
<dbReference type="SFLD" id="SFLDG01016">
    <property type="entry name" value="Prenyltransferase_Like_2"/>
    <property type="match status" value="1"/>
</dbReference>
<dbReference type="NCBIfam" id="TIGR01787">
    <property type="entry name" value="squalene_cyclas"/>
    <property type="match status" value="1"/>
</dbReference>
<dbReference type="InterPro" id="IPR008930">
    <property type="entry name" value="Terpenoid_cyclase/PrenylTrfase"/>
</dbReference>
<dbReference type="GO" id="GO:0042300">
    <property type="term" value="F:beta-amyrin synthase activity"/>
    <property type="evidence" value="ECO:0007669"/>
    <property type="project" value="TreeGrafter"/>
</dbReference>
<reference evidence="8" key="1">
    <citation type="journal article" date="2019" name="Gigascience">
        <title>De novo genome assembly of the endangered Acer yangbiense, a plant species with extremely small populations endemic to Yunnan Province, China.</title>
        <authorList>
            <person name="Yang J."/>
            <person name="Wariss H.M."/>
            <person name="Tao L."/>
            <person name="Zhang R."/>
            <person name="Yun Q."/>
            <person name="Hollingsworth P."/>
            <person name="Dao Z."/>
            <person name="Luo G."/>
            <person name="Guo H."/>
            <person name="Ma Y."/>
            <person name="Sun W."/>
        </authorList>
    </citation>
    <scope>NUCLEOTIDE SEQUENCE [LARGE SCALE GENOMIC DNA]</scope>
    <source>
        <strain evidence="8">cv. br00</strain>
    </source>
</reference>
<accession>A0A5N5P2W9</accession>
<comment type="caution">
    <text evidence="7">The sequence shown here is derived from an EMBL/GenBank/DDBJ whole genome shotgun (WGS) entry which is preliminary data.</text>
</comment>
<dbReference type="Pfam" id="PF13243">
    <property type="entry name" value="SQHop_cyclase_C"/>
    <property type="match status" value="1"/>
</dbReference>
<evidence type="ECO:0000256" key="1">
    <source>
        <dbReference type="ARBA" id="ARBA00009755"/>
    </source>
</evidence>
<keyword evidence="8" id="KW-1185">Reference proteome</keyword>
<organism evidence="7 8">
    <name type="scientific">Salix brachista</name>
    <dbReference type="NCBI Taxonomy" id="2182728"/>
    <lineage>
        <taxon>Eukaryota</taxon>
        <taxon>Viridiplantae</taxon>
        <taxon>Streptophyta</taxon>
        <taxon>Embryophyta</taxon>
        <taxon>Tracheophyta</taxon>
        <taxon>Spermatophyta</taxon>
        <taxon>Magnoliopsida</taxon>
        <taxon>eudicotyledons</taxon>
        <taxon>Gunneridae</taxon>
        <taxon>Pentapetalae</taxon>
        <taxon>rosids</taxon>
        <taxon>fabids</taxon>
        <taxon>Malpighiales</taxon>
        <taxon>Salicaceae</taxon>
        <taxon>Saliceae</taxon>
        <taxon>Salix</taxon>
    </lineage>
</organism>
<evidence type="ECO:0000313" key="8">
    <source>
        <dbReference type="Proteomes" id="UP000326939"/>
    </source>
</evidence>
<dbReference type="GO" id="GO:0016104">
    <property type="term" value="P:triterpenoid biosynthetic process"/>
    <property type="evidence" value="ECO:0007669"/>
    <property type="project" value="InterPro"/>
</dbReference>
<comment type="similarity">
    <text evidence="1 4">Belongs to the terpene cyclase/mutase family.</text>
</comment>
<dbReference type="EMBL" id="VDCV01000001">
    <property type="protein sequence ID" value="KAB5573141.1"/>
    <property type="molecule type" value="Genomic_DNA"/>
</dbReference>
<dbReference type="SUPFAM" id="SSF48239">
    <property type="entry name" value="Terpenoid cyclases/Protein prenyltransferases"/>
    <property type="match status" value="2"/>
</dbReference>
<dbReference type="GO" id="GO:0005811">
    <property type="term" value="C:lipid droplet"/>
    <property type="evidence" value="ECO:0007669"/>
    <property type="project" value="InterPro"/>
</dbReference>
<evidence type="ECO:0000256" key="3">
    <source>
        <dbReference type="ARBA" id="ARBA00023235"/>
    </source>
</evidence>
<dbReference type="InterPro" id="IPR002365">
    <property type="entry name" value="Terpene_synthase_CS"/>
</dbReference>
<dbReference type="EC" id="5.4.99.-" evidence="4"/>
<dbReference type="PANTHER" id="PTHR11764">
    <property type="entry name" value="TERPENE CYCLASE/MUTASE FAMILY MEMBER"/>
    <property type="match status" value="1"/>
</dbReference>
<dbReference type="AlphaFoldDB" id="A0A5N5P2W9"/>
<dbReference type="CDD" id="cd02892">
    <property type="entry name" value="SQCY_1"/>
    <property type="match status" value="1"/>
</dbReference>
<gene>
    <name evidence="7" type="ORF">DKX38_000335</name>
</gene>
<dbReference type="FunFam" id="1.50.10.20:FF:000044">
    <property type="entry name" value="Lupeol synthase"/>
    <property type="match status" value="1"/>
</dbReference>
<proteinExistence type="inferred from homology"/>